<gene>
    <name evidence="2" type="ORF">LIER_18705</name>
</gene>
<evidence type="ECO:0000313" key="3">
    <source>
        <dbReference type="Proteomes" id="UP001454036"/>
    </source>
</evidence>
<name>A0AAV3QJ43_LITER</name>
<dbReference type="Pfam" id="PF08737">
    <property type="entry name" value="Rgp1"/>
    <property type="match status" value="1"/>
</dbReference>
<dbReference type="AlphaFoldDB" id="A0AAV3QJ43"/>
<dbReference type="Proteomes" id="UP001454036">
    <property type="component" value="Unassembled WGS sequence"/>
</dbReference>
<comment type="caution">
    <text evidence="2">The sequence shown here is derived from an EMBL/GenBank/DDBJ whole genome shotgun (WGS) entry which is preliminary data.</text>
</comment>
<accession>A0AAV3QJ43</accession>
<protein>
    <submittedName>
        <fullName evidence="2">Uncharacterized protein</fullName>
    </submittedName>
</protein>
<dbReference type="SUPFAM" id="SSF81296">
    <property type="entry name" value="E set domains"/>
    <property type="match status" value="1"/>
</dbReference>
<evidence type="ECO:0000256" key="1">
    <source>
        <dbReference type="SAM" id="MobiDB-lite"/>
    </source>
</evidence>
<dbReference type="EMBL" id="BAABME010004516">
    <property type="protein sequence ID" value="GAA0162665.1"/>
    <property type="molecule type" value="Genomic_DNA"/>
</dbReference>
<proteinExistence type="predicted"/>
<dbReference type="PANTHER" id="PTHR12507">
    <property type="entry name" value="REDUCED GROWTH PHENOTYPE 1 RGP1, YEAST -RELATED"/>
    <property type="match status" value="1"/>
</dbReference>
<keyword evidence="3" id="KW-1185">Reference proteome</keyword>
<feature type="region of interest" description="Disordered" evidence="1">
    <location>
        <begin position="1"/>
        <end position="33"/>
    </location>
</feature>
<dbReference type="InterPro" id="IPR014756">
    <property type="entry name" value="Ig_E-set"/>
</dbReference>
<dbReference type="InterPro" id="IPR014848">
    <property type="entry name" value="Rgp1"/>
</dbReference>
<reference evidence="2 3" key="1">
    <citation type="submission" date="2024-01" db="EMBL/GenBank/DDBJ databases">
        <title>The complete chloroplast genome sequence of Lithospermum erythrorhizon: insights into the phylogenetic relationship among Boraginaceae species and the maternal lineages of purple gromwells.</title>
        <authorList>
            <person name="Okada T."/>
            <person name="Watanabe K."/>
        </authorList>
    </citation>
    <scope>NUCLEOTIDE SEQUENCE [LARGE SCALE GENOMIC DNA]</scope>
</reference>
<dbReference type="Gene3D" id="2.60.40.640">
    <property type="match status" value="1"/>
</dbReference>
<evidence type="ECO:0000313" key="2">
    <source>
        <dbReference type="EMBL" id="GAA0162665.1"/>
    </source>
</evidence>
<dbReference type="InterPro" id="IPR014752">
    <property type="entry name" value="Arrestin-like_C"/>
</dbReference>
<sequence length="519" mass="58169">MPPPPTKPSAAFSLFSGGGRRKPPNQAAAPPSPKVVVELDKEVYRPGEAISITISVKNSANTCSLLIEKLSFEIKGIEKLDSQWFNVKKLSETHSKHRRGEYLFMDGSTSYMVRNQIVSSGATRKYMVRTLLPTTLPPSYRGSTLRYFYYVSSTLSGEYINLENGHTHEESIHKLSELEVKIPLQICVTQKTNGLQSEDDQNDGIVPVTPVLLDVYWKHMDGDSEWIRINESFDGVEEGYDSSRDEVSSVSSYNLSKDDIHRSFGSSLSLQSLAARSSNKDSPHLEGGRGSTSSFRALSRLSVSEIMHDSSGGIQYPNKTSAISSSTQLLHRAKSLSSDDEARVPLVPGSLESGPSEGLARGRSYNIRLDEQVLLRFSPKNSDSTYYFSDMIGGTLTFFHEEGARRCLELSISLEMTETINRRVVHPSRRHSPTITKVHSDHQEVVADLLQTSFLFSIPMDGPMSFATRYVSVQWALRFEFFTTPKNVDWTRYCYSIIPIRGINFAQFYKYIFAKLVIS</sequence>
<organism evidence="2 3">
    <name type="scientific">Lithospermum erythrorhizon</name>
    <name type="common">Purple gromwell</name>
    <name type="synonym">Lithospermum officinale var. erythrorhizon</name>
    <dbReference type="NCBI Taxonomy" id="34254"/>
    <lineage>
        <taxon>Eukaryota</taxon>
        <taxon>Viridiplantae</taxon>
        <taxon>Streptophyta</taxon>
        <taxon>Embryophyta</taxon>
        <taxon>Tracheophyta</taxon>
        <taxon>Spermatophyta</taxon>
        <taxon>Magnoliopsida</taxon>
        <taxon>eudicotyledons</taxon>
        <taxon>Gunneridae</taxon>
        <taxon>Pentapetalae</taxon>
        <taxon>asterids</taxon>
        <taxon>lamiids</taxon>
        <taxon>Boraginales</taxon>
        <taxon>Boraginaceae</taxon>
        <taxon>Boraginoideae</taxon>
        <taxon>Lithospermeae</taxon>
        <taxon>Lithospermum</taxon>
    </lineage>
</organism>